<feature type="region of interest" description="Disordered" evidence="1">
    <location>
        <begin position="51"/>
        <end position="151"/>
    </location>
</feature>
<keyword evidence="2" id="KW-0812">Transmembrane</keyword>
<dbReference type="Proteomes" id="UP001550739">
    <property type="component" value="Unassembled WGS sequence"/>
</dbReference>
<comment type="caution">
    <text evidence="3">The sequence shown here is derived from an EMBL/GenBank/DDBJ whole genome shotgun (WGS) entry which is preliminary data.</text>
</comment>
<keyword evidence="2" id="KW-0472">Membrane</keyword>
<proteinExistence type="predicted"/>
<sequence>MTPWQRALCGMRVGAVGAVGALGVVVLPCGATPAYAAVSAYGHVPPHVTVSASATPAPSSPEADRAGSRAGEGRERPGRKVDQGEDEDEEAPDTAGEDTGEEDSDEGSGDTEAGDGDPTGSESPQAVVAPATSATPQDAVRQPDAQSERADGPVLQILPLGTGLVLIGLGIALALAALRLRRG</sequence>
<feature type="compositionally biased region" description="Basic and acidic residues" evidence="1">
    <location>
        <begin position="62"/>
        <end position="83"/>
    </location>
</feature>
<feature type="compositionally biased region" description="Acidic residues" evidence="1">
    <location>
        <begin position="84"/>
        <end position="115"/>
    </location>
</feature>
<organism evidence="3 4">
    <name type="scientific">Streptomyces sp. 900129855</name>
    <dbReference type="NCBI Taxonomy" id="3155129"/>
    <lineage>
        <taxon>Bacteria</taxon>
        <taxon>Bacillati</taxon>
        <taxon>Actinomycetota</taxon>
        <taxon>Actinomycetes</taxon>
        <taxon>Kitasatosporales</taxon>
        <taxon>Streptomycetaceae</taxon>
        <taxon>Streptomyces</taxon>
    </lineage>
</organism>
<dbReference type="RefSeq" id="WP_361706264.1">
    <property type="nucleotide sequence ID" value="NZ_JBEZVE010000017.1"/>
</dbReference>
<gene>
    <name evidence="3" type="ORF">AB0E89_30190</name>
</gene>
<feature type="transmembrane region" description="Helical" evidence="2">
    <location>
        <begin position="157"/>
        <end position="178"/>
    </location>
</feature>
<evidence type="ECO:0000313" key="4">
    <source>
        <dbReference type="Proteomes" id="UP001550739"/>
    </source>
</evidence>
<protein>
    <submittedName>
        <fullName evidence="3">Uncharacterized protein</fullName>
    </submittedName>
</protein>
<evidence type="ECO:0000256" key="1">
    <source>
        <dbReference type="SAM" id="MobiDB-lite"/>
    </source>
</evidence>
<feature type="compositionally biased region" description="Low complexity" evidence="1">
    <location>
        <begin position="51"/>
        <end position="61"/>
    </location>
</feature>
<keyword evidence="2" id="KW-1133">Transmembrane helix</keyword>
<accession>A0ABV2ZQH9</accession>
<evidence type="ECO:0000256" key="2">
    <source>
        <dbReference type="SAM" id="Phobius"/>
    </source>
</evidence>
<reference evidence="3 4" key="1">
    <citation type="submission" date="2024-06" db="EMBL/GenBank/DDBJ databases">
        <title>The Natural Products Discovery Center: Release of the First 8490 Sequenced Strains for Exploring Actinobacteria Biosynthetic Diversity.</title>
        <authorList>
            <person name="Kalkreuter E."/>
            <person name="Kautsar S.A."/>
            <person name="Yang D."/>
            <person name="Bader C.D."/>
            <person name="Teijaro C.N."/>
            <person name="Fluegel L."/>
            <person name="Davis C.M."/>
            <person name="Simpson J.R."/>
            <person name="Lauterbach L."/>
            <person name="Steele A.D."/>
            <person name="Gui C."/>
            <person name="Meng S."/>
            <person name="Li G."/>
            <person name="Viehrig K."/>
            <person name="Ye F."/>
            <person name="Su P."/>
            <person name="Kiefer A.F."/>
            <person name="Nichols A."/>
            <person name="Cepeda A.J."/>
            <person name="Yan W."/>
            <person name="Fan B."/>
            <person name="Jiang Y."/>
            <person name="Adhikari A."/>
            <person name="Zheng C.-J."/>
            <person name="Schuster L."/>
            <person name="Cowan T.M."/>
            <person name="Smanski M.J."/>
            <person name="Chevrette M.G."/>
            <person name="De Carvalho L.P.S."/>
            <person name="Shen B."/>
        </authorList>
    </citation>
    <scope>NUCLEOTIDE SEQUENCE [LARGE SCALE GENOMIC DNA]</scope>
    <source>
        <strain evidence="3 4">NPDC033843</strain>
    </source>
</reference>
<keyword evidence="4" id="KW-1185">Reference proteome</keyword>
<dbReference type="EMBL" id="JBEZVE010000017">
    <property type="protein sequence ID" value="MEU3784760.1"/>
    <property type="molecule type" value="Genomic_DNA"/>
</dbReference>
<evidence type="ECO:0000313" key="3">
    <source>
        <dbReference type="EMBL" id="MEU3784760.1"/>
    </source>
</evidence>
<name>A0ABV2ZQH9_9ACTN</name>